<dbReference type="Gene3D" id="3.40.50.1240">
    <property type="entry name" value="Phosphoglycerate mutase-like"/>
    <property type="match status" value="1"/>
</dbReference>
<dbReference type="Proteomes" id="UP000028837">
    <property type="component" value="Unassembled WGS sequence"/>
</dbReference>
<evidence type="ECO:0000313" key="5">
    <source>
        <dbReference type="EMBL" id="KFG43064.1"/>
    </source>
</evidence>
<dbReference type="AlphaFoldDB" id="A0A086KF96"/>
<feature type="compositionally biased region" description="Polar residues" evidence="4">
    <location>
        <begin position="23"/>
        <end position="33"/>
    </location>
</feature>
<evidence type="ECO:0000256" key="3">
    <source>
        <dbReference type="PIRSR" id="PIRSR613078-3"/>
    </source>
</evidence>
<feature type="site" description="Transition state stabilizer" evidence="3">
    <location>
        <position position="205"/>
    </location>
</feature>
<dbReference type="InterPro" id="IPR029033">
    <property type="entry name" value="His_PPase_superfam"/>
</dbReference>
<gene>
    <name evidence="5" type="ORF">TGDOM2_273030</name>
</gene>
<protein>
    <submittedName>
        <fullName evidence="5">Phosphoglycerate mutase family protein</fullName>
    </submittedName>
</protein>
<dbReference type="InterPro" id="IPR013078">
    <property type="entry name" value="His_Pase_superF_clade-1"/>
</dbReference>
<dbReference type="CDD" id="cd07067">
    <property type="entry name" value="HP_PGM_like"/>
    <property type="match status" value="1"/>
</dbReference>
<dbReference type="InterPro" id="IPR050275">
    <property type="entry name" value="PGM_Phosphatase"/>
</dbReference>
<dbReference type="SMART" id="SM00855">
    <property type="entry name" value="PGAM"/>
    <property type="match status" value="1"/>
</dbReference>
<feature type="compositionally biased region" description="Basic and acidic residues" evidence="4">
    <location>
        <begin position="1"/>
        <end position="13"/>
    </location>
</feature>
<dbReference type="SUPFAM" id="SSF53254">
    <property type="entry name" value="Phosphoglycerate mutase-like"/>
    <property type="match status" value="1"/>
</dbReference>
<feature type="region of interest" description="Disordered" evidence="4">
    <location>
        <begin position="1"/>
        <end position="34"/>
    </location>
</feature>
<comment type="caution">
    <text evidence="5">The sequence shown here is derived from an EMBL/GenBank/DDBJ whole genome shotgun (WGS) entry which is preliminary data.</text>
</comment>
<dbReference type="GO" id="GO:0016791">
    <property type="term" value="F:phosphatase activity"/>
    <property type="evidence" value="ECO:0007669"/>
    <property type="project" value="TreeGrafter"/>
</dbReference>
<organism evidence="5 6">
    <name type="scientific">Toxoplasma gondii GAB2-2007-GAL-DOM2</name>
    <dbReference type="NCBI Taxonomy" id="1130820"/>
    <lineage>
        <taxon>Eukaryota</taxon>
        <taxon>Sar</taxon>
        <taxon>Alveolata</taxon>
        <taxon>Apicomplexa</taxon>
        <taxon>Conoidasida</taxon>
        <taxon>Coccidia</taxon>
        <taxon>Eucoccidiorida</taxon>
        <taxon>Eimeriorina</taxon>
        <taxon>Sarcocystidae</taxon>
        <taxon>Toxoplasma</taxon>
    </lineage>
</organism>
<evidence type="ECO:0000256" key="1">
    <source>
        <dbReference type="PIRSR" id="PIRSR613078-1"/>
    </source>
</evidence>
<sequence>MEGRCEGEKDWHLSSDTLESENGAESSKVSRQSPHLDGLASNVCELVVVRHGLTDYNKIHRLQGQLDIPLNEEGREQCRICGVEVKTIYGNPATGEVAIDMVYASPLSRTAESAEIICKEGGIPLSRVRHDPRIMEWNAGILQGSLLSDIQNKFPVEWAMWRKNRNPDFVFPGGESLRMRFNRVASFFSEIVRKHQGERVLVVTHGGVLDELFRIIRKVPLSASTNAPKLNAALHVVRATLVARTPNATGEGLDPTKLEPTFAPSDRLPDYADPVQWTIVRWGKVTDLKKILEVDRGKQVPATIEYV</sequence>
<dbReference type="VEuPathDB" id="ToxoDB:TGDOM2_273030"/>
<reference evidence="5 6" key="1">
    <citation type="submission" date="2014-02" db="EMBL/GenBank/DDBJ databases">
        <authorList>
            <person name="Sibley D."/>
            <person name="Venepally P."/>
            <person name="Karamycheva S."/>
            <person name="Hadjithomas M."/>
            <person name="Khan A."/>
            <person name="Brunk B."/>
            <person name="Roos D."/>
            <person name="Caler E."/>
            <person name="Lorenzi H."/>
        </authorList>
    </citation>
    <scope>NUCLEOTIDE SEQUENCE [LARGE SCALE GENOMIC DNA]</scope>
    <source>
        <strain evidence="5 6">GAB2-2007-GAL-DOM2</strain>
    </source>
</reference>
<evidence type="ECO:0000256" key="4">
    <source>
        <dbReference type="SAM" id="MobiDB-lite"/>
    </source>
</evidence>
<feature type="active site" description="Proton donor/acceptor" evidence="1">
    <location>
        <position position="136"/>
    </location>
</feature>
<dbReference type="OrthoDB" id="354304at2759"/>
<feature type="binding site" evidence="2">
    <location>
        <begin position="50"/>
        <end position="57"/>
    </location>
    <ligand>
        <name>substrate</name>
    </ligand>
</feature>
<feature type="active site" description="Tele-phosphohistidine intermediate" evidence="1">
    <location>
        <position position="51"/>
    </location>
</feature>
<accession>A0A086KF96</accession>
<evidence type="ECO:0000313" key="6">
    <source>
        <dbReference type="Proteomes" id="UP000028837"/>
    </source>
</evidence>
<dbReference type="PANTHER" id="PTHR48100">
    <property type="entry name" value="BROAD-SPECIFICITY PHOSPHATASE YOR283W-RELATED"/>
    <property type="match status" value="1"/>
</dbReference>
<dbReference type="Pfam" id="PF00300">
    <property type="entry name" value="His_Phos_1"/>
    <property type="match status" value="1"/>
</dbReference>
<name>A0A086KF96_TOXGO</name>
<feature type="binding site" evidence="2">
    <location>
        <position position="109"/>
    </location>
    <ligand>
        <name>substrate</name>
    </ligand>
</feature>
<proteinExistence type="predicted"/>
<evidence type="ECO:0000256" key="2">
    <source>
        <dbReference type="PIRSR" id="PIRSR613078-2"/>
    </source>
</evidence>
<dbReference type="EMBL" id="AHZU02000551">
    <property type="protein sequence ID" value="KFG43064.1"/>
    <property type="molecule type" value="Genomic_DNA"/>
</dbReference>